<organism evidence="1 2">
    <name type="scientific">Pseudomonas lundensis</name>
    <dbReference type="NCBI Taxonomy" id="86185"/>
    <lineage>
        <taxon>Bacteria</taxon>
        <taxon>Pseudomonadati</taxon>
        <taxon>Pseudomonadota</taxon>
        <taxon>Gammaproteobacteria</taxon>
        <taxon>Pseudomonadales</taxon>
        <taxon>Pseudomonadaceae</taxon>
        <taxon>Pseudomonas</taxon>
    </lineage>
</organism>
<dbReference type="EMBL" id="OBKZ01000028">
    <property type="protein sequence ID" value="SOB53394.1"/>
    <property type="molecule type" value="Genomic_DNA"/>
</dbReference>
<evidence type="ECO:0000313" key="1">
    <source>
        <dbReference type="EMBL" id="SOB53394.1"/>
    </source>
</evidence>
<gene>
    <name evidence="1" type="ORF">PLUA15_340014</name>
</gene>
<sequence>MHASPALIRVVLGKFALLASTIVRLRTALNNKTKQGVSDDCTGFILSDTGCRGHALRDSGRGAQPHWPPDP</sequence>
<dbReference type="Proteomes" id="UP000219564">
    <property type="component" value="Unassembled WGS sequence"/>
</dbReference>
<name>A0AAX2HAW1_9PSED</name>
<evidence type="ECO:0000313" key="2">
    <source>
        <dbReference type="Proteomes" id="UP000219564"/>
    </source>
</evidence>
<accession>A0AAX2HAW1</accession>
<comment type="caution">
    <text evidence="1">The sequence shown here is derived from an EMBL/GenBank/DDBJ whole genome shotgun (WGS) entry which is preliminary data.</text>
</comment>
<proteinExistence type="predicted"/>
<protein>
    <submittedName>
        <fullName evidence="1">Uncharacterized protein</fullName>
    </submittedName>
</protein>
<dbReference type="AlphaFoldDB" id="A0AAX2HAW1"/>
<reference evidence="1 2" key="1">
    <citation type="submission" date="2017-08" db="EMBL/GenBank/DDBJ databases">
        <authorList>
            <person name="Chaillou S."/>
        </authorList>
    </citation>
    <scope>NUCLEOTIDE SEQUENCE [LARGE SCALE GENOMIC DNA]</scope>
    <source>
        <strain evidence="1 2">MFPA15A1205</strain>
    </source>
</reference>